<keyword evidence="9" id="KW-1185">Reference proteome</keyword>
<dbReference type="RefSeq" id="WP_101434892.1">
    <property type="nucleotide sequence ID" value="NZ_PJMY01000003.1"/>
</dbReference>
<feature type="transmembrane region" description="Helical" evidence="6">
    <location>
        <begin position="152"/>
        <end position="173"/>
    </location>
</feature>
<feature type="transmembrane region" description="Helical" evidence="6">
    <location>
        <begin position="44"/>
        <end position="64"/>
    </location>
</feature>
<protein>
    <submittedName>
        <fullName evidence="8">DME family drug/metabolite transporter</fullName>
    </submittedName>
</protein>
<evidence type="ECO:0000256" key="2">
    <source>
        <dbReference type="ARBA" id="ARBA00007362"/>
    </source>
</evidence>
<feature type="transmembrane region" description="Helical" evidence="6">
    <location>
        <begin position="213"/>
        <end position="233"/>
    </location>
</feature>
<proteinExistence type="inferred from homology"/>
<evidence type="ECO:0000256" key="3">
    <source>
        <dbReference type="ARBA" id="ARBA00022692"/>
    </source>
</evidence>
<comment type="subcellular location">
    <subcellularLocation>
        <location evidence="1">Membrane</location>
        <topology evidence="1">Multi-pass membrane protein</topology>
    </subcellularLocation>
</comment>
<evidence type="ECO:0000256" key="1">
    <source>
        <dbReference type="ARBA" id="ARBA00004141"/>
    </source>
</evidence>
<evidence type="ECO:0000256" key="5">
    <source>
        <dbReference type="ARBA" id="ARBA00023136"/>
    </source>
</evidence>
<evidence type="ECO:0000313" key="9">
    <source>
        <dbReference type="Proteomes" id="UP000233750"/>
    </source>
</evidence>
<name>A0A2N3WA12_9PSEU</name>
<feature type="transmembrane region" description="Helical" evidence="6">
    <location>
        <begin position="185"/>
        <end position="207"/>
    </location>
</feature>
<feature type="transmembrane region" description="Helical" evidence="6">
    <location>
        <begin position="242"/>
        <end position="263"/>
    </location>
</feature>
<dbReference type="InterPro" id="IPR000620">
    <property type="entry name" value="EamA_dom"/>
</dbReference>
<dbReference type="PANTHER" id="PTHR32322">
    <property type="entry name" value="INNER MEMBRANE TRANSPORTER"/>
    <property type="match status" value="1"/>
</dbReference>
<comment type="caution">
    <text evidence="8">The sequence shown here is derived from an EMBL/GenBank/DDBJ whole genome shotgun (WGS) entry which is preliminary data.</text>
</comment>
<comment type="similarity">
    <text evidence="2">Belongs to the EamA transporter family.</text>
</comment>
<organism evidence="8 9">
    <name type="scientific">Amycolatopsis echigonensis</name>
    <dbReference type="NCBI Taxonomy" id="2576905"/>
    <lineage>
        <taxon>Bacteria</taxon>
        <taxon>Bacillati</taxon>
        <taxon>Actinomycetota</taxon>
        <taxon>Actinomycetes</taxon>
        <taxon>Pseudonocardiales</taxon>
        <taxon>Pseudonocardiaceae</taxon>
        <taxon>Amycolatopsis</taxon>
    </lineage>
</organism>
<feature type="transmembrane region" description="Helical" evidence="6">
    <location>
        <begin position="269"/>
        <end position="287"/>
    </location>
</feature>
<dbReference type="Proteomes" id="UP000233750">
    <property type="component" value="Unassembled WGS sequence"/>
</dbReference>
<dbReference type="Pfam" id="PF00892">
    <property type="entry name" value="EamA"/>
    <property type="match status" value="2"/>
</dbReference>
<feature type="domain" description="EamA" evidence="7">
    <location>
        <begin position="155"/>
        <end position="284"/>
    </location>
</feature>
<dbReference type="SUPFAM" id="SSF103481">
    <property type="entry name" value="Multidrug resistance efflux transporter EmrE"/>
    <property type="match status" value="2"/>
</dbReference>
<dbReference type="PANTHER" id="PTHR32322:SF2">
    <property type="entry name" value="EAMA DOMAIN-CONTAINING PROTEIN"/>
    <property type="match status" value="1"/>
</dbReference>
<dbReference type="OrthoDB" id="5143138at2"/>
<evidence type="ECO:0000256" key="4">
    <source>
        <dbReference type="ARBA" id="ARBA00022989"/>
    </source>
</evidence>
<dbReference type="EMBL" id="PJMY01000003">
    <property type="protein sequence ID" value="PKV90723.1"/>
    <property type="molecule type" value="Genomic_DNA"/>
</dbReference>
<dbReference type="GO" id="GO:0016020">
    <property type="term" value="C:membrane"/>
    <property type="evidence" value="ECO:0007669"/>
    <property type="project" value="UniProtKB-SubCell"/>
</dbReference>
<keyword evidence="5 6" id="KW-0472">Membrane</keyword>
<gene>
    <name evidence="8" type="ORF">ATK30_1473</name>
</gene>
<feature type="transmembrane region" description="Helical" evidence="6">
    <location>
        <begin position="128"/>
        <end position="146"/>
    </location>
</feature>
<evidence type="ECO:0000256" key="6">
    <source>
        <dbReference type="SAM" id="Phobius"/>
    </source>
</evidence>
<dbReference type="InterPro" id="IPR037185">
    <property type="entry name" value="EmrE-like"/>
</dbReference>
<feature type="transmembrane region" description="Helical" evidence="6">
    <location>
        <begin position="102"/>
        <end position="121"/>
    </location>
</feature>
<keyword evidence="3 6" id="KW-0812">Transmembrane</keyword>
<sequence length="311" mass="31452">MSISAPSRARSSAALVIAGVLWGTGGLSGSLLGHQAGVHPLVVATYRLLVGGAASAVYVALTAGLRFPAKQTWRRLLLIGSLFAFFQASYFAAVALSSVSVATMTTIGSSPVALAVASAIRTRRAPRVTTLVSVLGAVAGLVLLRWSPDSVAQPAGILFALLAGSGFAVLTTVTAKPGLAPMTTTAYGCLLGGLLLTPAAAWLGMALPLRPDVLLVAAYFGIVPTAAAYAAYFRGLSGAHPVLGALSALLEPLTATILSVALLGERLGVLAWTGAALLVAALAVGYWRPEPVSEVQSGATAPESRTAADRP</sequence>
<evidence type="ECO:0000313" key="8">
    <source>
        <dbReference type="EMBL" id="PKV90723.1"/>
    </source>
</evidence>
<dbReference type="InterPro" id="IPR050638">
    <property type="entry name" value="AA-Vitamin_Transporters"/>
</dbReference>
<keyword evidence="4 6" id="KW-1133">Transmembrane helix</keyword>
<evidence type="ECO:0000259" key="7">
    <source>
        <dbReference type="Pfam" id="PF00892"/>
    </source>
</evidence>
<reference evidence="8 9" key="1">
    <citation type="submission" date="2017-12" db="EMBL/GenBank/DDBJ databases">
        <title>Sequencing the genomes of 1000 Actinobacteria strains.</title>
        <authorList>
            <person name="Klenk H.-P."/>
        </authorList>
    </citation>
    <scope>NUCLEOTIDE SEQUENCE [LARGE SCALE GENOMIC DNA]</scope>
    <source>
        <strain evidence="8 9">DSM 45165</strain>
    </source>
</reference>
<accession>A0A2N3WA12</accession>
<feature type="transmembrane region" description="Helical" evidence="6">
    <location>
        <begin position="12"/>
        <end position="32"/>
    </location>
</feature>
<feature type="domain" description="EamA" evidence="7">
    <location>
        <begin position="14"/>
        <end position="144"/>
    </location>
</feature>
<feature type="transmembrane region" description="Helical" evidence="6">
    <location>
        <begin position="76"/>
        <end position="96"/>
    </location>
</feature>
<dbReference type="AlphaFoldDB" id="A0A2N3WA12"/>